<dbReference type="GO" id="GO:0090563">
    <property type="term" value="F:protein-phosphocysteine-sugar phosphotransferase activity"/>
    <property type="evidence" value="ECO:0007669"/>
    <property type="project" value="TreeGrafter"/>
</dbReference>
<keyword evidence="6" id="KW-0598">Phosphotransferase system</keyword>
<keyword evidence="8" id="KW-0418">Kinase</keyword>
<dbReference type="PROSITE" id="PS51098">
    <property type="entry name" value="PTS_EIIB_TYPE_1"/>
    <property type="match status" value="1"/>
</dbReference>
<dbReference type="AlphaFoldDB" id="A0A5R8QFM6"/>
<dbReference type="PANTHER" id="PTHR30009">
    <property type="entry name" value="CYTOCHROME C-TYPE SYNTHESIS PROTEIN AND PTS TRANSMEMBRANE COMPONENT"/>
    <property type="match status" value="1"/>
</dbReference>
<dbReference type="GO" id="GO:0008982">
    <property type="term" value="F:protein-N(PI)-phosphohistidine-sugar phosphotransferase activity"/>
    <property type="evidence" value="ECO:0007669"/>
    <property type="project" value="InterPro"/>
</dbReference>
<evidence type="ECO:0000313" key="15">
    <source>
        <dbReference type="EMBL" id="TLG76560.1"/>
    </source>
</evidence>
<feature type="transmembrane region" description="Helical" evidence="12">
    <location>
        <begin position="328"/>
        <end position="346"/>
    </location>
</feature>
<evidence type="ECO:0000256" key="10">
    <source>
        <dbReference type="ARBA" id="ARBA00023136"/>
    </source>
</evidence>
<dbReference type="NCBIfam" id="TIGR01998">
    <property type="entry name" value="PTS-II-BC-nag"/>
    <property type="match status" value="1"/>
</dbReference>
<gene>
    <name evidence="15" type="ORF">FEZ08_02785</name>
</gene>
<dbReference type="InterPro" id="IPR001996">
    <property type="entry name" value="PTS_IIB_1"/>
</dbReference>
<evidence type="ECO:0000256" key="1">
    <source>
        <dbReference type="ARBA" id="ARBA00004651"/>
    </source>
</evidence>
<feature type="transmembrane region" description="Helical" evidence="12">
    <location>
        <begin position="210"/>
        <end position="231"/>
    </location>
</feature>
<dbReference type="InterPro" id="IPR013013">
    <property type="entry name" value="PTS_EIIC_1"/>
</dbReference>
<dbReference type="SUPFAM" id="SSF55604">
    <property type="entry name" value="Glucose permease domain IIB"/>
    <property type="match status" value="1"/>
</dbReference>
<dbReference type="GO" id="GO:0016301">
    <property type="term" value="F:kinase activity"/>
    <property type="evidence" value="ECO:0007669"/>
    <property type="project" value="UniProtKB-KW"/>
</dbReference>
<keyword evidence="7 12" id="KW-0812">Transmembrane</keyword>
<dbReference type="GO" id="GO:0019866">
    <property type="term" value="C:organelle inner membrane"/>
    <property type="evidence" value="ECO:0007669"/>
    <property type="project" value="InterPro"/>
</dbReference>
<evidence type="ECO:0000256" key="9">
    <source>
        <dbReference type="ARBA" id="ARBA00022989"/>
    </source>
</evidence>
<feature type="transmembrane region" description="Helical" evidence="12">
    <location>
        <begin position="243"/>
        <end position="265"/>
    </location>
</feature>
<evidence type="ECO:0000256" key="12">
    <source>
        <dbReference type="SAM" id="Phobius"/>
    </source>
</evidence>
<dbReference type="InParanoid" id="A0A5R8QFM6"/>
<protein>
    <submittedName>
        <fullName evidence="15">PTS sugar transporter</fullName>
    </submittedName>
</protein>
<dbReference type="InterPro" id="IPR036878">
    <property type="entry name" value="Glu_permease_IIB"/>
</dbReference>
<dbReference type="InterPro" id="IPR003352">
    <property type="entry name" value="PTS_EIIC"/>
</dbReference>
<keyword evidence="3" id="KW-1003">Cell membrane</keyword>
<dbReference type="RefSeq" id="WP_138190197.1">
    <property type="nucleotide sequence ID" value="NZ_VBWP01000002.1"/>
</dbReference>
<dbReference type="GO" id="GO:0015764">
    <property type="term" value="P:N-acetylglucosamine transport"/>
    <property type="evidence" value="ECO:0007669"/>
    <property type="project" value="TreeGrafter"/>
</dbReference>
<feature type="transmembrane region" description="Helical" evidence="12">
    <location>
        <begin position="12"/>
        <end position="30"/>
    </location>
</feature>
<dbReference type="Proteomes" id="UP000306912">
    <property type="component" value="Unassembled WGS sequence"/>
</dbReference>
<dbReference type="Gene3D" id="3.30.1360.60">
    <property type="entry name" value="Glucose permease domain IIB"/>
    <property type="match status" value="1"/>
</dbReference>
<reference evidence="15 16" key="1">
    <citation type="submission" date="2019-05" db="EMBL/GenBank/DDBJ databases">
        <title>Culicoidintestinum kansasii gen. nov., sp. nov. from the gastrointestinal tract of the biting midge, Culicoides sonorensis.</title>
        <authorList>
            <person name="Neupane S."/>
            <person name="Ghosh A."/>
            <person name="Gunther S."/>
            <person name="Martin K."/>
            <person name="Zurek L."/>
        </authorList>
    </citation>
    <scope>NUCLEOTIDE SEQUENCE [LARGE SCALE GENOMIC DNA]</scope>
    <source>
        <strain evidence="15 16">CS-1</strain>
    </source>
</reference>
<feature type="domain" description="PTS EIIB type-1" evidence="13">
    <location>
        <begin position="402"/>
        <end position="484"/>
    </location>
</feature>
<evidence type="ECO:0000256" key="11">
    <source>
        <dbReference type="PROSITE-ProRule" id="PRU00421"/>
    </source>
</evidence>
<keyword evidence="16" id="KW-1185">Reference proteome</keyword>
<dbReference type="PROSITE" id="PS51103">
    <property type="entry name" value="PTS_EIIC_TYPE_1"/>
    <property type="match status" value="1"/>
</dbReference>
<feature type="transmembrane region" description="Helical" evidence="12">
    <location>
        <begin position="36"/>
        <end position="62"/>
    </location>
</feature>
<dbReference type="InterPro" id="IPR010974">
    <property type="entry name" value="PTS_IIBC_nag"/>
</dbReference>
<evidence type="ECO:0000256" key="5">
    <source>
        <dbReference type="ARBA" id="ARBA00022679"/>
    </source>
</evidence>
<keyword evidence="5" id="KW-0808">Transferase</keyword>
<dbReference type="GO" id="GO:0005886">
    <property type="term" value="C:plasma membrane"/>
    <property type="evidence" value="ECO:0007669"/>
    <property type="project" value="UniProtKB-SubCell"/>
</dbReference>
<dbReference type="CDD" id="cd00212">
    <property type="entry name" value="PTS_IIB_glc"/>
    <property type="match status" value="1"/>
</dbReference>
<feature type="transmembrane region" description="Helical" evidence="12">
    <location>
        <begin position="110"/>
        <end position="128"/>
    </location>
</feature>
<feature type="transmembrane region" description="Helical" evidence="12">
    <location>
        <begin position="277"/>
        <end position="293"/>
    </location>
</feature>
<feature type="domain" description="PTS EIIC type-1" evidence="14">
    <location>
        <begin position="1"/>
        <end position="385"/>
    </location>
</feature>
<dbReference type="FunCoup" id="A0A5R8QFM6">
    <property type="interactions" value="49"/>
</dbReference>
<feature type="transmembrane region" description="Helical" evidence="12">
    <location>
        <begin position="352"/>
        <end position="373"/>
    </location>
</feature>
<dbReference type="NCBIfam" id="TIGR00826">
    <property type="entry name" value="EIIB_glc"/>
    <property type="match status" value="1"/>
</dbReference>
<dbReference type="EMBL" id="VBWP01000002">
    <property type="protein sequence ID" value="TLG76560.1"/>
    <property type="molecule type" value="Genomic_DNA"/>
</dbReference>
<keyword evidence="10 12" id="KW-0472">Membrane</keyword>
<dbReference type="OrthoDB" id="9764327at2"/>
<feature type="transmembrane region" description="Helical" evidence="12">
    <location>
        <begin position="299"/>
        <end position="321"/>
    </location>
</feature>
<dbReference type="PANTHER" id="PTHR30009:SF4">
    <property type="entry name" value="PTS SYSTEM N-ACETYLGLUCOSAMINE-SPECIFIC EIICBA COMPONENT"/>
    <property type="match status" value="1"/>
</dbReference>
<dbReference type="Pfam" id="PF02378">
    <property type="entry name" value="PTS_EIIC"/>
    <property type="match status" value="1"/>
</dbReference>
<sequence length="486" mass="52081">MLKYLQRIGKSLMLPVAALPAAAILLRIGAADVLDIPFISLAGGAIMDHMAALFAISIAFGMSKDNHGAAALAGLIGFYVVIGVLAPAAVESYGVTDEMALAAFGKVSNNVLIGVLVGIIASVTYNRFSETKLPAWIGFFSGRRLVPILTSIFSLILAAILFFVWPFVWTGISAFGDWLISLGAIGAGLFGFFNRLLIPLGLHHVLNSIFWFNFGEFIPTVGAGAGVPVYGDIFRFLAGDPTAGIYQAGFFPVMMFGLPGAGFAMAATAKKENRKEILSAVISVAAVAFLTGITEPIEFLFMFAAPVLYVIHAALTGLSLFLANIFGFLHGFGFSAGLFDYVLNFGLATNPIGLLIMGVAFFFVYFFIFYFVIKAFNLKTPGREDDFETNEQEIDDTIAVESSKAARILEGLGGKDNIVTIDNCSTRLRLDVKDADIIDEKKIKSAGAAGVMKTSKTAAQVIIGVDVQFVADDIKKLMKETKTKEE</sequence>
<evidence type="ECO:0000256" key="7">
    <source>
        <dbReference type="ARBA" id="ARBA00022692"/>
    </source>
</evidence>
<name>A0A5R8QFM6_9FIRM</name>
<dbReference type="InterPro" id="IPR050429">
    <property type="entry name" value="PTS_Glucose_EIICBA"/>
</dbReference>
<accession>A0A5R8QFM6</accession>
<evidence type="ECO:0000256" key="6">
    <source>
        <dbReference type="ARBA" id="ARBA00022683"/>
    </source>
</evidence>
<feature type="transmembrane region" description="Helical" evidence="12">
    <location>
        <begin position="178"/>
        <end position="198"/>
    </location>
</feature>
<evidence type="ECO:0000256" key="2">
    <source>
        <dbReference type="ARBA" id="ARBA00022448"/>
    </source>
</evidence>
<evidence type="ECO:0000313" key="16">
    <source>
        <dbReference type="Proteomes" id="UP000306912"/>
    </source>
</evidence>
<dbReference type="Pfam" id="PF00367">
    <property type="entry name" value="PTS_EIIB"/>
    <property type="match status" value="1"/>
</dbReference>
<keyword evidence="2" id="KW-0813">Transport</keyword>
<comment type="caution">
    <text evidence="15">The sequence shown here is derived from an EMBL/GenBank/DDBJ whole genome shotgun (WGS) entry which is preliminary data.</text>
</comment>
<dbReference type="GO" id="GO:0009401">
    <property type="term" value="P:phosphoenolpyruvate-dependent sugar phosphotransferase system"/>
    <property type="evidence" value="ECO:0007669"/>
    <property type="project" value="UniProtKB-KW"/>
</dbReference>
<keyword evidence="9 12" id="KW-1133">Transmembrane helix</keyword>
<proteinExistence type="predicted"/>
<feature type="transmembrane region" description="Helical" evidence="12">
    <location>
        <begin position="148"/>
        <end position="172"/>
    </location>
</feature>
<dbReference type="GO" id="GO:0015572">
    <property type="term" value="F:N-acetylglucosamine transmembrane transporter activity"/>
    <property type="evidence" value="ECO:0007669"/>
    <property type="project" value="InterPro"/>
</dbReference>
<evidence type="ECO:0000256" key="3">
    <source>
        <dbReference type="ARBA" id="ARBA00022475"/>
    </source>
</evidence>
<evidence type="ECO:0000256" key="4">
    <source>
        <dbReference type="ARBA" id="ARBA00022597"/>
    </source>
</evidence>
<feature type="transmembrane region" description="Helical" evidence="12">
    <location>
        <begin position="69"/>
        <end position="90"/>
    </location>
</feature>
<keyword evidence="4 15" id="KW-0762">Sugar transport</keyword>
<dbReference type="InterPro" id="IPR018113">
    <property type="entry name" value="PTrfase_EIIB_Cys"/>
</dbReference>
<feature type="active site" description="Phosphocysteine intermediate; for EIIB activity" evidence="11">
    <location>
        <position position="424"/>
    </location>
</feature>
<dbReference type="PROSITE" id="PS01035">
    <property type="entry name" value="PTS_EIIB_TYPE_1_CYS"/>
    <property type="match status" value="1"/>
</dbReference>
<evidence type="ECO:0000259" key="14">
    <source>
        <dbReference type="PROSITE" id="PS51103"/>
    </source>
</evidence>
<organism evidence="15 16">
    <name type="scientific">Culicoidibacter larvae</name>
    <dbReference type="NCBI Taxonomy" id="2579976"/>
    <lineage>
        <taxon>Bacteria</taxon>
        <taxon>Bacillati</taxon>
        <taxon>Bacillota</taxon>
        <taxon>Culicoidibacteria</taxon>
        <taxon>Culicoidibacterales</taxon>
        <taxon>Culicoidibacteraceae</taxon>
        <taxon>Culicoidibacter</taxon>
    </lineage>
</organism>
<evidence type="ECO:0000256" key="8">
    <source>
        <dbReference type="ARBA" id="ARBA00022777"/>
    </source>
</evidence>
<evidence type="ECO:0000259" key="13">
    <source>
        <dbReference type="PROSITE" id="PS51098"/>
    </source>
</evidence>
<comment type="subcellular location">
    <subcellularLocation>
        <location evidence="1">Cell membrane</location>
        <topology evidence="1">Multi-pass membrane protein</topology>
    </subcellularLocation>
</comment>